<accession>A0AAV2ECS7</accession>
<protein>
    <recommendedName>
        <fullName evidence="1">Reverse transcriptase zinc-binding domain-containing protein</fullName>
    </recommendedName>
</protein>
<dbReference type="Pfam" id="PF13966">
    <property type="entry name" value="zf-RVT"/>
    <property type="match status" value="1"/>
</dbReference>
<name>A0AAV2ECS7_9ROSI</name>
<reference evidence="2 3" key="1">
    <citation type="submission" date="2024-04" db="EMBL/GenBank/DDBJ databases">
        <authorList>
            <person name="Fracassetti M."/>
        </authorList>
    </citation>
    <scope>NUCLEOTIDE SEQUENCE [LARGE SCALE GENOMIC DNA]</scope>
</reference>
<evidence type="ECO:0000313" key="2">
    <source>
        <dbReference type="EMBL" id="CAL1383700.1"/>
    </source>
</evidence>
<evidence type="ECO:0000259" key="1">
    <source>
        <dbReference type="Pfam" id="PF13966"/>
    </source>
</evidence>
<dbReference type="Proteomes" id="UP001497516">
    <property type="component" value="Chromosome 4"/>
</dbReference>
<dbReference type="EMBL" id="OZ034817">
    <property type="protein sequence ID" value="CAL1383700.1"/>
    <property type="molecule type" value="Genomic_DNA"/>
</dbReference>
<keyword evidence="3" id="KW-1185">Reference proteome</keyword>
<evidence type="ECO:0000313" key="3">
    <source>
        <dbReference type="Proteomes" id="UP001497516"/>
    </source>
</evidence>
<gene>
    <name evidence="2" type="ORF">LTRI10_LOCUS24959</name>
</gene>
<feature type="domain" description="Reverse transcriptase zinc-binding" evidence="1">
    <location>
        <begin position="18"/>
        <end position="83"/>
    </location>
</feature>
<dbReference type="InterPro" id="IPR026960">
    <property type="entry name" value="RVT-Znf"/>
</dbReference>
<dbReference type="AlphaFoldDB" id="A0AAV2ECS7"/>
<proteinExistence type="predicted"/>
<organism evidence="2 3">
    <name type="scientific">Linum trigynum</name>
    <dbReference type="NCBI Taxonomy" id="586398"/>
    <lineage>
        <taxon>Eukaryota</taxon>
        <taxon>Viridiplantae</taxon>
        <taxon>Streptophyta</taxon>
        <taxon>Embryophyta</taxon>
        <taxon>Tracheophyta</taxon>
        <taxon>Spermatophyta</taxon>
        <taxon>Magnoliopsida</taxon>
        <taxon>eudicotyledons</taxon>
        <taxon>Gunneridae</taxon>
        <taxon>Pentapetalae</taxon>
        <taxon>rosids</taxon>
        <taxon>fabids</taxon>
        <taxon>Malpighiales</taxon>
        <taxon>Linaceae</taxon>
        <taxon>Linum</taxon>
    </lineage>
</organism>
<sequence>MYRCLIDGYFPGVPDFRFQAIWKSIIPTKICFFVWTVCHGKTPTIDRLKRRGWVIANRCELCKKDEESRNHLLINCEYSRSTWDFFKRRCSGIYQQGSDIIDIICSWPSSAPDCVDDWFK</sequence>